<dbReference type="NCBIfam" id="TIGR01379">
    <property type="entry name" value="thiL"/>
    <property type="match status" value="1"/>
</dbReference>
<feature type="binding site" evidence="1">
    <location>
        <position position="23"/>
    </location>
    <ligand>
        <name>Mg(2+)</name>
        <dbReference type="ChEBI" id="CHEBI:18420"/>
        <label>1</label>
    </ligand>
</feature>
<feature type="binding site" evidence="1">
    <location>
        <position position="190"/>
    </location>
    <ligand>
        <name>Mg(2+)</name>
        <dbReference type="ChEBI" id="CHEBI:18420"/>
        <label>3</label>
    </ligand>
</feature>
<dbReference type="AlphaFoldDB" id="A0A919QGA2"/>
<comment type="miscellaneous">
    <text evidence="1">Reaction mechanism of ThiL seems to utilize a direct, inline transfer of the gamma-phosphate of ATP to TMP rather than a phosphorylated enzyme intermediate.</text>
</comment>
<dbReference type="Pfam" id="PF00586">
    <property type="entry name" value="AIRS"/>
    <property type="match status" value="1"/>
</dbReference>
<gene>
    <name evidence="1 3" type="primary">thiL</name>
    <name evidence="3" type="ORF">Aph01nite_53230</name>
</gene>
<evidence type="ECO:0000313" key="3">
    <source>
        <dbReference type="EMBL" id="GIH27013.1"/>
    </source>
</evidence>
<dbReference type="CDD" id="cd02194">
    <property type="entry name" value="ThiL"/>
    <property type="match status" value="1"/>
</dbReference>
<evidence type="ECO:0000313" key="4">
    <source>
        <dbReference type="Proteomes" id="UP000640052"/>
    </source>
</evidence>
<dbReference type="GO" id="GO:0005524">
    <property type="term" value="F:ATP binding"/>
    <property type="evidence" value="ECO:0007669"/>
    <property type="project" value="UniProtKB-UniRule"/>
</dbReference>
<keyword evidence="4" id="KW-1185">Reference proteome</keyword>
<keyword evidence="1" id="KW-0808">Transferase</keyword>
<feature type="binding site" evidence="1">
    <location>
        <position position="53"/>
    </location>
    <ligand>
        <name>Mg(2+)</name>
        <dbReference type="ChEBI" id="CHEBI:18420"/>
        <label>2</label>
    </ligand>
</feature>
<dbReference type="InterPro" id="IPR036921">
    <property type="entry name" value="PurM-like_N_sf"/>
</dbReference>
<keyword evidence="1 3" id="KW-0418">Kinase</keyword>
<feature type="binding site" evidence="1">
    <location>
        <position position="31"/>
    </location>
    <ligand>
        <name>substrate</name>
    </ligand>
</feature>
<dbReference type="GO" id="GO:0000287">
    <property type="term" value="F:magnesium ion binding"/>
    <property type="evidence" value="ECO:0007669"/>
    <property type="project" value="UniProtKB-UniRule"/>
</dbReference>
<dbReference type="GO" id="GO:0009229">
    <property type="term" value="P:thiamine diphosphate biosynthetic process"/>
    <property type="evidence" value="ECO:0007669"/>
    <property type="project" value="UniProtKB-UniRule"/>
</dbReference>
<dbReference type="HAMAP" id="MF_02128">
    <property type="entry name" value="TMP_kinase"/>
    <property type="match status" value="1"/>
</dbReference>
<feature type="binding site" evidence="1">
    <location>
        <position position="192"/>
    </location>
    <ligand>
        <name>ATP</name>
        <dbReference type="ChEBI" id="CHEBI:30616"/>
    </ligand>
</feature>
<evidence type="ECO:0000259" key="2">
    <source>
        <dbReference type="Pfam" id="PF00586"/>
    </source>
</evidence>
<feature type="binding site" evidence="1">
    <location>
        <position position="53"/>
    </location>
    <ligand>
        <name>Mg(2+)</name>
        <dbReference type="ChEBI" id="CHEBI:18420"/>
        <label>4</label>
    </ligand>
</feature>
<dbReference type="EC" id="2.7.4.16" evidence="1"/>
<keyword evidence="1" id="KW-0784">Thiamine biosynthesis</keyword>
<reference evidence="3" key="1">
    <citation type="submission" date="2021-01" db="EMBL/GenBank/DDBJ databases">
        <title>Whole genome shotgun sequence of Acrocarpospora phusangensis NBRC 108782.</title>
        <authorList>
            <person name="Komaki H."/>
            <person name="Tamura T."/>
        </authorList>
    </citation>
    <scope>NUCLEOTIDE SEQUENCE</scope>
    <source>
        <strain evidence="3">NBRC 108782</strain>
    </source>
</reference>
<comment type="function">
    <text evidence="1">Catalyzes the ATP-dependent phosphorylation of thiamine-monophosphate (TMP) to form thiamine-pyrophosphate (TPP), the active form of vitamin B1.</text>
</comment>
<feature type="binding site" evidence="1">
    <location>
        <position position="53"/>
    </location>
    <ligand>
        <name>Mg(2+)</name>
        <dbReference type="ChEBI" id="CHEBI:18420"/>
        <label>3</label>
    </ligand>
</feature>
<comment type="catalytic activity">
    <reaction evidence="1">
        <text>thiamine phosphate + ATP = thiamine diphosphate + ADP</text>
        <dbReference type="Rhea" id="RHEA:15913"/>
        <dbReference type="ChEBI" id="CHEBI:30616"/>
        <dbReference type="ChEBI" id="CHEBI:37575"/>
        <dbReference type="ChEBI" id="CHEBI:58937"/>
        <dbReference type="ChEBI" id="CHEBI:456216"/>
        <dbReference type="EC" id="2.7.4.16"/>
    </reaction>
</comment>
<proteinExistence type="inferred from homology"/>
<feature type="binding site" evidence="1">
    <location>
        <position position="8"/>
    </location>
    <ligand>
        <name>Mg(2+)</name>
        <dbReference type="ChEBI" id="CHEBI:18420"/>
        <label>4</label>
    </ligand>
</feature>
<feature type="binding site" evidence="1">
    <location>
        <position position="24"/>
    </location>
    <ligand>
        <name>Mg(2+)</name>
        <dbReference type="ChEBI" id="CHEBI:18420"/>
        <label>1</label>
    </ligand>
</feature>
<feature type="domain" description="PurM-like N-terminal" evidence="2">
    <location>
        <begin position="6"/>
        <end position="116"/>
    </location>
</feature>
<comment type="caution">
    <text evidence="1">Lacks conserved residue(s) required for the propagation of feature annotation.</text>
</comment>
<keyword evidence="1" id="KW-0547">Nucleotide-binding</keyword>
<feature type="binding site" evidence="1">
    <location>
        <position position="193"/>
    </location>
    <ligand>
        <name>Mg(2+)</name>
        <dbReference type="ChEBI" id="CHEBI:18420"/>
        <label>5</label>
    </ligand>
</feature>
<keyword evidence="1" id="KW-0479">Metal-binding</keyword>
<comment type="caution">
    <text evidence="3">The sequence shown here is derived from an EMBL/GenBank/DDBJ whole genome shotgun (WGS) entry which is preliminary data.</text>
</comment>
<dbReference type="GO" id="GO:0009228">
    <property type="term" value="P:thiamine biosynthetic process"/>
    <property type="evidence" value="ECO:0007669"/>
    <property type="project" value="UniProtKB-KW"/>
</dbReference>
<comment type="similarity">
    <text evidence="1">Belongs to the thiamine-monophosphate kinase family.</text>
</comment>
<dbReference type="Gene3D" id="3.90.650.10">
    <property type="entry name" value="PurM-like C-terminal domain"/>
    <property type="match status" value="1"/>
</dbReference>
<dbReference type="Gene3D" id="3.30.1330.10">
    <property type="entry name" value="PurM-like, N-terminal domain"/>
    <property type="match status" value="1"/>
</dbReference>
<dbReference type="InterPro" id="IPR016188">
    <property type="entry name" value="PurM-like_N"/>
</dbReference>
<keyword evidence="1" id="KW-0460">Magnesium</keyword>
<name>A0A919QGA2_9ACTN</name>
<dbReference type="NCBIfam" id="NF004351">
    <property type="entry name" value="PRK05731.1-4"/>
    <property type="match status" value="1"/>
</dbReference>
<feature type="binding site" evidence="1">
    <location>
        <position position="285"/>
    </location>
    <ligand>
        <name>substrate</name>
    </ligand>
</feature>
<feature type="binding site" evidence="1">
    <location>
        <position position="126"/>
    </location>
    <ligand>
        <name>ATP</name>
        <dbReference type="ChEBI" id="CHEBI:30616"/>
    </ligand>
</feature>
<feature type="binding site" evidence="1">
    <location>
        <position position="243"/>
    </location>
    <ligand>
        <name>substrate</name>
    </ligand>
</feature>
<accession>A0A919QGA2</accession>
<feature type="binding site" evidence="1">
    <location>
        <begin position="100"/>
        <end position="101"/>
    </location>
    <ligand>
        <name>ATP</name>
        <dbReference type="ChEBI" id="CHEBI:30616"/>
    </ligand>
</feature>
<dbReference type="PANTHER" id="PTHR30270:SF0">
    <property type="entry name" value="THIAMINE-MONOPHOSPHATE KINASE"/>
    <property type="match status" value="1"/>
</dbReference>
<feature type="binding site" evidence="1">
    <location>
        <position position="24"/>
    </location>
    <ligand>
        <name>Mg(2+)</name>
        <dbReference type="ChEBI" id="CHEBI:18420"/>
        <label>2</label>
    </ligand>
</feature>
<dbReference type="GO" id="GO:0009030">
    <property type="term" value="F:thiamine-phosphate kinase activity"/>
    <property type="evidence" value="ECO:0007669"/>
    <property type="project" value="UniProtKB-UniRule"/>
</dbReference>
<feature type="binding site" evidence="1">
    <location>
        <position position="101"/>
    </location>
    <ligand>
        <name>Mg(2+)</name>
        <dbReference type="ChEBI" id="CHEBI:18420"/>
        <label>1</label>
    </ligand>
</feature>
<dbReference type="SUPFAM" id="SSF55326">
    <property type="entry name" value="PurM N-terminal domain-like"/>
    <property type="match status" value="1"/>
</dbReference>
<dbReference type="Proteomes" id="UP000640052">
    <property type="component" value="Unassembled WGS sequence"/>
</dbReference>
<dbReference type="EMBL" id="BOOA01000048">
    <property type="protein sequence ID" value="GIH27013.1"/>
    <property type="molecule type" value="Genomic_DNA"/>
</dbReference>
<dbReference type="InterPro" id="IPR006283">
    <property type="entry name" value="ThiL-like"/>
</dbReference>
<dbReference type="PANTHER" id="PTHR30270">
    <property type="entry name" value="THIAMINE-MONOPHOSPHATE KINASE"/>
    <property type="match status" value="1"/>
</dbReference>
<evidence type="ECO:0000256" key="1">
    <source>
        <dbReference type="HAMAP-Rule" id="MF_02128"/>
    </source>
</evidence>
<protein>
    <recommendedName>
        <fullName evidence="1">Thiamine-monophosphate kinase</fullName>
        <shortName evidence="1">TMP kinase</shortName>
        <shortName evidence="1">Thiamine-phosphate kinase</shortName>
        <ecNumber evidence="1">2.7.4.16</ecNumber>
    </recommendedName>
</protein>
<feature type="binding site" evidence="1">
    <location>
        <position position="8"/>
    </location>
    <ligand>
        <name>Mg(2+)</name>
        <dbReference type="ChEBI" id="CHEBI:18420"/>
        <label>3</label>
    </ligand>
</feature>
<keyword evidence="1" id="KW-0067">ATP-binding</keyword>
<organism evidence="3 4">
    <name type="scientific">Acrocarpospora phusangensis</name>
    <dbReference type="NCBI Taxonomy" id="1070424"/>
    <lineage>
        <taxon>Bacteria</taxon>
        <taxon>Bacillati</taxon>
        <taxon>Actinomycetota</taxon>
        <taxon>Actinomycetes</taxon>
        <taxon>Streptosporangiales</taxon>
        <taxon>Streptosporangiaceae</taxon>
        <taxon>Acrocarpospora</taxon>
    </lineage>
</organism>
<dbReference type="SUPFAM" id="SSF56042">
    <property type="entry name" value="PurM C-terminal domain-like"/>
    <property type="match status" value="1"/>
</dbReference>
<feature type="binding site" evidence="1">
    <location>
        <position position="22"/>
    </location>
    <ligand>
        <name>Mg(2+)</name>
        <dbReference type="ChEBI" id="CHEBI:18420"/>
        <label>4</label>
    </ligand>
</feature>
<sequence>MLLGPGDDAAVLAAPDRRVVVTTDLLLEGRHFRRDWSSGYEIGRKAAAQNLSDIMAMGATPTGLFVGLGMPADTTVEWLDALSDGFRDECALVGAGVAGGDIAKSDTIVLGVTALGDLGGIAPVTRSGASPGDQVAVAGRLGHAAAGLALLSAGAVSDAFAELLLAHRRPEPPYEQGPRAAALRATAMVDVSDGLVQDLGHVAAASGVAVILDPGGFPVSAPLADAARQVGADPLDWILTGGDDHALAAAFPPEVRLPPPWRVVGAVAAGHGVQVKGRAEAPGGWDHFRG</sequence>
<dbReference type="PIRSF" id="PIRSF005303">
    <property type="entry name" value="Thiam_monoph_kin"/>
    <property type="match status" value="1"/>
</dbReference>
<dbReference type="InterPro" id="IPR036676">
    <property type="entry name" value="PurM-like_C_sf"/>
</dbReference>
<comment type="pathway">
    <text evidence="1">Cofactor biosynthesis; thiamine diphosphate biosynthesis; thiamine diphosphate from thiamine phosphate: step 1/1.</text>
</comment>